<reference evidence="1 2" key="2">
    <citation type="journal article" date="2014" name="PLoS ONE">
        <title>Evolution of mitochondria reconstructed from the energy metabolism of living bacteria.</title>
        <authorList>
            <person name="Degli Esposti M."/>
            <person name="Chouaia B."/>
            <person name="Comandatore F."/>
            <person name="Crotti E."/>
            <person name="Sassera D."/>
            <person name="Lievens P.M."/>
            <person name="Daffonchio D."/>
            <person name="Bandi C."/>
        </authorList>
    </citation>
    <scope>NUCLEOTIDE SEQUENCE [LARGE SCALE GENOMIC DNA]</scope>
    <source>
        <strain evidence="1 2">SF2.1</strain>
    </source>
</reference>
<protein>
    <submittedName>
        <fullName evidence="1">Uncharacterized protein</fullName>
    </submittedName>
</protein>
<dbReference type="EMBL" id="CBLX010000016">
    <property type="protein sequence ID" value="CDG40415.1"/>
    <property type="molecule type" value="Genomic_DNA"/>
</dbReference>
<proteinExistence type="predicted"/>
<organism evidence="1 2">
    <name type="scientific">Asaia bogorensis</name>
    <dbReference type="NCBI Taxonomy" id="91915"/>
    <lineage>
        <taxon>Bacteria</taxon>
        <taxon>Pseudomonadati</taxon>
        <taxon>Pseudomonadota</taxon>
        <taxon>Alphaproteobacteria</taxon>
        <taxon>Acetobacterales</taxon>
        <taxon>Acetobacteraceae</taxon>
        <taxon>Asaia</taxon>
    </lineage>
</organism>
<sequence length="45" mass="5051">MTMMIYASPLSQITTTVLLLWNVTAEVSGQSPDFFAARIFIMKIL</sequence>
<evidence type="ECO:0000313" key="2">
    <source>
        <dbReference type="Proteomes" id="UP000027583"/>
    </source>
</evidence>
<name>A0A060QHH5_9PROT</name>
<evidence type="ECO:0000313" key="1">
    <source>
        <dbReference type="EMBL" id="CDG40415.1"/>
    </source>
</evidence>
<gene>
    <name evidence="1" type="ORF">ASAP_2370</name>
</gene>
<accession>A0A060QHH5</accession>
<comment type="caution">
    <text evidence="1">The sequence shown here is derived from an EMBL/GenBank/DDBJ whole genome shotgun (WGS) entry which is preliminary data.</text>
</comment>
<reference evidence="1 2" key="1">
    <citation type="journal article" date="2014" name="Genome Biol. Evol.">
        <title>Acetic acid bacteria genomes reveal functional traits for adaptation to life in insect guts.</title>
        <authorList>
            <person name="Chouaia B."/>
            <person name="Gaiarsa S."/>
            <person name="Crotti E."/>
            <person name="Comandatore F."/>
            <person name="Degli Esposti M."/>
            <person name="Ricci I."/>
            <person name="Alma A."/>
            <person name="Favia G."/>
            <person name="Bandi C."/>
            <person name="Daffonchio D."/>
        </authorList>
    </citation>
    <scope>NUCLEOTIDE SEQUENCE [LARGE SCALE GENOMIC DNA]</scope>
    <source>
        <strain evidence="1 2">SF2.1</strain>
    </source>
</reference>
<dbReference type="Proteomes" id="UP000027583">
    <property type="component" value="Unassembled WGS sequence"/>
</dbReference>
<dbReference type="AlphaFoldDB" id="A0A060QHH5"/>